<gene>
    <name evidence="3" type="ORF">DKB62_07700</name>
</gene>
<feature type="domain" description="Cas12f1-like TNB" evidence="2">
    <location>
        <begin position="280"/>
        <end position="351"/>
    </location>
</feature>
<dbReference type="InterPro" id="IPR010095">
    <property type="entry name" value="Cas12f1-like_TNB"/>
</dbReference>
<keyword evidence="4" id="KW-1185">Reference proteome</keyword>
<sequence>MTMKTNEHAQYTHLTVELVPTAEDAAMLQKTWDAHKRACNRFSQKFYNESLKGKNKYKTWKTAYASASWLAKGKKGGLHAVYGHSIVDIIKKAYKRNEQKGKLELILFGDYGEKNTKSSAIHFCWESAFQVDFTTKKCRLDLADGRRTIAFSIPSKLPEPPTSWKIIRAYLKLVYGSWYLTLTFPNPTAEMKAEQDTNVVGVDRGELNIATTFSPAKGAHSYKSIDYPRPCKGSTNDNYHKSLFARDVHVASEVVENEPPYTIFILEDLYFEKPIEGWSYRHFEDVLIYLAALRHQGVFYCAPYNTSITCPVCGHVEKANRLHDENRFICQNCGYGADEIVDDDENAARNIYNRGKEALEKELSNKVGA</sequence>
<reference evidence="3 4" key="1">
    <citation type="submission" date="2018-05" db="EMBL/GenBank/DDBJ databases">
        <title>Complete genome sequence of Megasphaera sp. AJH120T, isolated from the ceca of a chicken.</title>
        <authorList>
            <person name="Maki J."/>
            <person name="Looft T."/>
        </authorList>
    </citation>
    <scope>NUCLEOTIDE SEQUENCE [LARGE SCALE GENOMIC DNA]</scope>
    <source>
        <strain evidence="3 4">AJH120</strain>
    </source>
</reference>
<dbReference type="OrthoDB" id="4278026at2"/>
<protein>
    <recommendedName>
        <fullName evidence="2">Cas12f1-like TNB domain-containing protein</fullName>
    </recommendedName>
</protein>
<dbReference type="AlphaFoldDB" id="A0A346B013"/>
<evidence type="ECO:0000256" key="1">
    <source>
        <dbReference type="ARBA" id="ARBA00023125"/>
    </source>
</evidence>
<keyword evidence="1" id="KW-0238">DNA-binding</keyword>
<dbReference type="Pfam" id="PF07282">
    <property type="entry name" value="Cas12f1-like_TNB"/>
    <property type="match status" value="1"/>
</dbReference>
<dbReference type="EMBL" id="CP029462">
    <property type="protein sequence ID" value="AXL21456.1"/>
    <property type="molecule type" value="Genomic_DNA"/>
</dbReference>
<organism evidence="3 4">
    <name type="scientific">Megasphaera stantonii</name>
    <dbReference type="NCBI Taxonomy" id="2144175"/>
    <lineage>
        <taxon>Bacteria</taxon>
        <taxon>Bacillati</taxon>
        <taxon>Bacillota</taxon>
        <taxon>Negativicutes</taxon>
        <taxon>Veillonellales</taxon>
        <taxon>Veillonellaceae</taxon>
        <taxon>Megasphaera</taxon>
    </lineage>
</organism>
<proteinExistence type="predicted"/>
<evidence type="ECO:0000313" key="4">
    <source>
        <dbReference type="Proteomes" id="UP000254337"/>
    </source>
</evidence>
<dbReference type="Proteomes" id="UP000254337">
    <property type="component" value="Chromosome"/>
</dbReference>
<dbReference type="KEGG" id="meg:DKB62_07700"/>
<evidence type="ECO:0000313" key="3">
    <source>
        <dbReference type="EMBL" id="AXL21456.1"/>
    </source>
</evidence>
<evidence type="ECO:0000259" key="2">
    <source>
        <dbReference type="Pfam" id="PF07282"/>
    </source>
</evidence>
<accession>A0A346B013</accession>
<name>A0A346B013_9FIRM</name>
<dbReference type="GO" id="GO:0003677">
    <property type="term" value="F:DNA binding"/>
    <property type="evidence" value="ECO:0007669"/>
    <property type="project" value="UniProtKB-KW"/>
</dbReference>